<name>A0ABP5JH91_9ACTN</name>
<sequence length="303" mass="33478">MTVPMPAAYDPENRPGDEHERGGRPVCRSVLGSRLRRLRRDCGIQLQEAAREIGASVAKLCRLELGQGGPKDRDVAALLDLYGVVDEAELDEFAALTRGANAPTWWREYSDLIPGQGETHLGLEEAATGIRSYQSQRVPDLLQTPAYARAVTQLGFPRDPVQTVERRLHLLERRQRTLTRPDPPRYWVLLDEAALRRSVGGPGVMDGQLRHLLRLHAEHPAVTLDVVPLAAGGPAAVAQPLTMLRFAEPELPDVVCLEQLTGTVRIDKPAEVDRYRLAMDKLATATSTSTDTGEFLTRLLHGR</sequence>
<reference evidence="4" key="1">
    <citation type="journal article" date="2019" name="Int. J. Syst. Evol. Microbiol.">
        <title>The Global Catalogue of Microorganisms (GCM) 10K type strain sequencing project: providing services to taxonomists for standard genome sequencing and annotation.</title>
        <authorList>
            <consortium name="The Broad Institute Genomics Platform"/>
            <consortium name="The Broad Institute Genome Sequencing Center for Infectious Disease"/>
            <person name="Wu L."/>
            <person name="Ma J."/>
        </authorList>
    </citation>
    <scope>NUCLEOTIDE SEQUENCE [LARGE SCALE GENOMIC DNA]</scope>
    <source>
        <strain evidence="4">JCM 15481</strain>
    </source>
</reference>
<gene>
    <name evidence="3" type="ORF">GCM10009802_15190</name>
</gene>
<dbReference type="EMBL" id="BAAAPF010000027">
    <property type="protein sequence ID" value="GAA2115295.1"/>
    <property type="molecule type" value="Genomic_DNA"/>
</dbReference>
<organism evidence="3 4">
    <name type="scientific">Streptomyces synnematoformans</name>
    <dbReference type="NCBI Taxonomy" id="415721"/>
    <lineage>
        <taxon>Bacteria</taxon>
        <taxon>Bacillati</taxon>
        <taxon>Actinomycetota</taxon>
        <taxon>Actinomycetes</taxon>
        <taxon>Kitasatosporales</taxon>
        <taxon>Streptomycetaceae</taxon>
        <taxon>Streptomyces</taxon>
    </lineage>
</organism>
<comment type="caution">
    <text evidence="3">The sequence shown here is derived from an EMBL/GenBank/DDBJ whole genome shotgun (WGS) entry which is preliminary data.</text>
</comment>
<evidence type="ECO:0000259" key="2">
    <source>
        <dbReference type="PROSITE" id="PS50943"/>
    </source>
</evidence>
<dbReference type="Proteomes" id="UP001500443">
    <property type="component" value="Unassembled WGS sequence"/>
</dbReference>
<dbReference type="InterPro" id="IPR010982">
    <property type="entry name" value="Lambda_DNA-bd_dom_sf"/>
</dbReference>
<dbReference type="SUPFAM" id="SSF47413">
    <property type="entry name" value="lambda repressor-like DNA-binding domains"/>
    <property type="match status" value="1"/>
</dbReference>
<feature type="compositionally biased region" description="Basic and acidic residues" evidence="1">
    <location>
        <begin position="11"/>
        <end position="23"/>
    </location>
</feature>
<evidence type="ECO:0000256" key="1">
    <source>
        <dbReference type="SAM" id="MobiDB-lite"/>
    </source>
</evidence>
<proteinExistence type="predicted"/>
<dbReference type="Pfam" id="PF13560">
    <property type="entry name" value="HTH_31"/>
    <property type="match status" value="1"/>
</dbReference>
<dbReference type="Pfam" id="PF19054">
    <property type="entry name" value="DUF5753"/>
    <property type="match status" value="1"/>
</dbReference>
<feature type="region of interest" description="Disordered" evidence="1">
    <location>
        <begin position="1"/>
        <end position="25"/>
    </location>
</feature>
<dbReference type="InterPro" id="IPR043917">
    <property type="entry name" value="DUF5753"/>
</dbReference>
<accession>A0ABP5JH91</accession>
<dbReference type="InterPro" id="IPR001387">
    <property type="entry name" value="Cro/C1-type_HTH"/>
</dbReference>
<feature type="domain" description="HTH cro/C1-type" evidence="2">
    <location>
        <begin position="35"/>
        <end position="90"/>
    </location>
</feature>
<protein>
    <submittedName>
        <fullName evidence="3">Helix-turn-helix transcriptional regulator</fullName>
    </submittedName>
</protein>
<evidence type="ECO:0000313" key="3">
    <source>
        <dbReference type="EMBL" id="GAA2115295.1"/>
    </source>
</evidence>
<keyword evidence="4" id="KW-1185">Reference proteome</keyword>
<evidence type="ECO:0000313" key="4">
    <source>
        <dbReference type="Proteomes" id="UP001500443"/>
    </source>
</evidence>
<dbReference type="PROSITE" id="PS50943">
    <property type="entry name" value="HTH_CROC1"/>
    <property type="match status" value="1"/>
</dbReference>
<dbReference type="Gene3D" id="1.10.260.40">
    <property type="entry name" value="lambda repressor-like DNA-binding domains"/>
    <property type="match status" value="1"/>
</dbReference>
<dbReference type="RefSeq" id="WP_027752110.1">
    <property type="nucleotide sequence ID" value="NZ_BAAAPF010000027.1"/>
</dbReference>